<organism evidence="11 12">
    <name type="scientific">Oldenlandia corymbosa var. corymbosa</name>
    <dbReference type="NCBI Taxonomy" id="529605"/>
    <lineage>
        <taxon>Eukaryota</taxon>
        <taxon>Viridiplantae</taxon>
        <taxon>Streptophyta</taxon>
        <taxon>Embryophyta</taxon>
        <taxon>Tracheophyta</taxon>
        <taxon>Spermatophyta</taxon>
        <taxon>Magnoliopsida</taxon>
        <taxon>eudicotyledons</taxon>
        <taxon>Gunneridae</taxon>
        <taxon>Pentapetalae</taxon>
        <taxon>asterids</taxon>
        <taxon>lamiids</taxon>
        <taxon>Gentianales</taxon>
        <taxon>Rubiaceae</taxon>
        <taxon>Rubioideae</taxon>
        <taxon>Spermacoceae</taxon>
        <taxon>Hedyotis-Oldenlandia complex</taxon>
        <taxon>Oldenlandia</taxon>
    </lineage>
</organism>
<feature type="domain" description="U-box" evidence="10">
    <location>
        <begin position="33"/>
        <end position="107"/>
    </location>
</feature>
<evidence type="ECO:0000256" key="9">
    <source>
        <dbReference type="SAM" id="MobiDB-lite"/>
    </source>
</evidence>
<evidence type="ECO:0000256" key="1">
    <source>
        <dbReference type="ARBA" id="ARBA00000900"/>
    </source>
</evidence>
<dbReference type="InterPro" id="IPR000225">
    <property type="entry name" value="Armadillo"/>
</dbReference>
<evidence type="ECO:0000256" key="2">
    <source>
        <dbReference type="ARBA" id="ARBA00003861"/>
    </source>
</evidence>
<comment type="function">
    <text evidence="2">Functions as an E3 ubiquitin ligase.</text>
</comment>
<sequence length="539" mass="58084">MAGNGKFRIWKMSIYKSSSSSSASSPRTPPKPDPPNEFLCPISGSLMADPVVVSSGQTFERASVQVCKVLGFCPTLSDGSVPDFSAIIPNLALKSSIINWCRNSHMELPSVPDSSSIESKVRNLTAQQHQGGDPGIRFSEMELLKGVEDNPRVNFSHAETELNARINYSSSSEESVIANGISTPQMLPFTQKPACYSSSSSSASTSFEMGSNPSSSSTGEDEVFLMKFKSLDVVEQEQGVVLLRKTTRNDEEARVTLCTPRLLQGIKPLLISRYPVVQTNSAAAIVNLSLAKVNKIKIVRSGVVPLLIDLLKGGFEESKEHAAGAIFSLALEDDNKTAIGVLGALQPLLHALRSGTESTRRDSALALYHLTLVNSNRVRLIKLEAVGVLLGMLRTGVLVDRVVLVVCNLAVSSEGRSALLDGDAVECLVAILRGGGDFTPSESTRENCVAALFLLSHGSMRFKGLAREARAAEVLQIVVERGSERAKEKARRILVALRGRDEEEDGGEIDWEGVMRGGLSRTRCRVPATHSKGLNSTEF</sequence>
<dbReference type="Pfam" id="PF00514">
    <property type="entry name" value="Arm"/>
    <property type="match status" value="2"/>
</dbReference>
<dbReference type="SMART" id="SM00504">
    <property type="entry name" value="Ubox"/>
    <property type="match status" value="1"/>
</dbReference>
<dbReference type="InterPro" id="IPR003613">
    <property type="entry name" value="Ubox_domain"/>
</dbReference>
<dbReference type="InterPro" id="IPR016024">
    <property type="entry name" value="ARM-type_fold"/>
</dbReference>
<comment type="pathway">
    <text evidence="3">Protein modification; protein ubiquitination.</text>
</comment>
<dbReference type="SMART" id="SM00185">
    <property type="entry name" value="ARM"/>
    <property type="match status" value="3"/>
</dbReference>
<dbReference type="PROSITE" id="PS50176">
    <property type="entry name" value="ARM_REPEAT"/>
    <property type="match status" value="1"/>
</dbReference>
<dbReference type="PANTHER" id="PTHR23315:SF276">
    <property type="entry name" value="U-BOX DOMAIN-CONTAINING PROTEIN 38"/>
    <property type="match status" value="1"/>
</dbReference>
<keyword evidence="12" id="KW-1185">Reference proteome</keyword>
<proteinExistence type="predicted"/>
<evidence type="ECO:0000256" key="5">
    <source>
        <dbReference type="ARBA" id="ARBA00022679"/>
    </source>
</evidence>
<dbReference type="GO" id="GO:0061630">
    <property type="term" value="F:ubiquitin protein ligase activity"/>
    <property type="evidence" value="ECO:0007669"/>
    <property type="project" value="UniProtKB-EC"/>
</dbReference>
<feature type="region of interest" description="Disordered" evidence="9">
    <location>
        <begin position="16"/>
        <end position="36"/>
    </location>
</feature>
<evidence type="ECO:0000313" key="11">
    <source>
        <dbReference type="EMBL" id="CAI9112515.1"/>
    </source>
</evidence>
<comment type="catalytic activity">
    <reaction evidence="1">
        <text>S-ubiquitinyl-[E2 ubiquitin-conjugating enzyme]-L-cysteine + [acceptor protein]-L-lysine = [E2 ubiquitin-conjugating enzyme]-L-cysteine + N(6)-ubiquitinyl-[acceptor protein]-L-lysine.</text>
        <dbReference type="EC" id="2.3.2.27"/>
    </reaction>
</comment>
<dbReference type="PROSITE" id="PS51698">
    <property type="entry name" value="U_BOX"/>
    <property type="match status" value="1"/>
</dbReference>
<evidence type="ECO:0000256" key="6">
    <source>
        <dbReference type="ARBA" id="ARBA00022737"/>
    </source>
</evidence>
<evidence type="ECO:0000256" key="3">
    <source>
        <dbReference type="ARBA" id="ARBA00004906"/>
    </source>
</evidence>
<feature type="compositionally biased region" description="Low complexity" evidence="9">
    <location>
        <begin position="17"/>
        <end position="26"/>
    </location>
</feature>
<dbReference type="Gene3D" id="1.25.10.10">
    <property type="entry name" value="Leucine-rich Repeat Variant"/>
    <property type="match status" value="2"/>
</dbReference>
<feature type="repeat" description="ARM" evidence="8">
    <location>
        <begin position="302"/>
        <end position="339"/>
    </location>
</feature>
<dbReference type="FunFam" id="3.30.40.10:FF:000565">
    <property type="entry name" value="RING-type E3 ubiquitin transferase"/>
    <property type="match status" value="1"/>
</dbReference>
<dbReference type="EC" id="2.3.2.27" evidence="4"/>
<dbReference type="SUPFAM" id="SSF57850">
    <property type="entry name" value="RING/U-box"/>
    <property type="match status" value="1"/>
</dbReference>
<dbReference type="InterPro" id="IPR013083">
    <property type="entry name" value="Znf_RING/FYVE/PHD"/>
</dbReference>
<reference evidence="11" key="1">
    <citation type="submission" date="2023-03" db="EMBL/GenBank/DDBJ databases">
        <authorList>
            <person name="Julca I."/>
        </authorList>
    </citation>
    <scope>NUCLEOTIDE SEQUENCE</scope>
</reference>
<dbReference type="EMBL" id="OX459124">
    <property type="protein sequence ID" value="CAI9112515.1"/>
    <property type="molecule type" value="Genomic_DNA"/>
</dbReference>
<dbReference type="InterPro" id="IPR011989">
    <property type="entry name" value="ARM-like"/>
</dbReference>
<name>A0AAV1DX99_OLDCO</name>
<dbReference type="AlphaFoldDB" id="A0AAV1DX99"/>
<dbReference type="Proteomes" id="UP001161247">
    <property type="component" value="Chromosome 7"/>
</dbReference>
<dbReference type="Gene3D" id="3.30.40.10">
    <property type="entry name" value="Zinc/RING finger domain, C3HC4 (zinc finger)"/>
    <property type="match status" value="1"/>
</dbReference>
<evidence type="ECO:0000256" key="7">
    <source>
        <dbReference type="ARBA" id="ARBA00022786"/>
    </source>
</evidence>
<keyword evidence="7" id="KW-0833">Ubl conjugation pathway</keyword>
<accession>A0AAV1DX99</accession>
<protein>
    <recommendedName>
        <fullName evidence="4">RING-type E3 ubiquitin transferase</fullName>
        <ecNumber evidence="4">2.3.2.27</ecNumber>
    </recommendedName>
</protein>
<evidence type="ECO:0000256" key="4">
    <source>
        <dbReference type="ARBA" id="ARBA00012483"/>
    </source>
</evidence>
<evidence type="ECO:0000256" key="8">
    <source>
        <dbReference type="PROSITE-ProRule" id="PRU00259"/>
    </source>
</evidence>
<evidence type="ECO:0000313" key="12">
    <source>
        <dbReference type="Proteomes" id="UP001161247"/>
    </source>
</evidence>
<dbReference type="GO" id="GO:0016567">
    <property type="term" value="P:protein ubiquitination"/>
    <property type="evidence" value="ECO:0007669"/>
    <property type="project" value="InterPro"/>
</dbReference>
<gene>
    <name evidence="11" type="ORF">OLC1_LOCUS19699</name>
</gene>
<keyword evidence="6" id="KW-0677">Repeat</keyword>
<dbReference type="PANTHER" id="PTHR23315">
    <property type="entry name" value="U BOX DOMAIN-CONTAINING"/>
    <property type="match status" value="1"/>
</dbReference>
<evidence type="ECO:0000259" key="10">
    <source>
        <dbReference type="PROSITE" id="PS51698"/>
    </source>
</evidence>
<dbReference type="Pfam" id="PF04564">
    <property type="entry name" value="U-box"/>
    <property type="match status" value="1"/>
</dbReference>
<dbReference type="SUPFAM" id="SSF48371">
    <property type="entry name" value="ARM repeat"/>
    <property type="match status" value="1"/>
</dbReference>
<keyword evidence="5" id="KW-0808">Transferase</keyword>